<gene>
    <name evidence="3" type="ORF">SAMEA4412673_00546</name>
</gene>
<name>A0AAJ4X9T0_9SPHI</name>
<dbReference type="InterPro" id="IPR037185">
    <property type="entry name" value="EmrE-like"/>
</dbReference>
<feature type="domain" description="EamA" evidence="2">
    <location>
        <begin position="146"/>
        <end position="282"/>
    </location>
</feature>
<feature type="transmembrane region" description="Helical" evidence="1">
    <location>
        <begin position="67"/>
        <end position="88"/>
    </location>
</feature>
<feature type="transmembrane region" description="Helical" evidence="1">
    <location>
        <begin position="94"/>
        <end position="114"/>
    </location>
</feature>
<accession>A0AAJ4X9T0</accession>
<feature type="transmembrane region" description="Helical" evidence="1">
    <location>
        <begin position="12"/>
        <end position="32"/>
    </location>
</feature>
<keyword evidence="1" id="KW-0812">Transmembrane</keyword>
<dbReference type="InterPro" id="IPR000620">
    <property type="entry name" value="EamA_dom"/>
</dbReference>
<sequence>MSQLTINRNTLILHFTVLIWGFTGVLGELITVSALHLVWYRVLIAAVSLVLYYIFTKRTLLVPKDQLLQYLGVGMIVGLHWVLFFHAIKVSTVSVTLVTLSSVTLFTALLEPIINRKRISIADVIVGLVIIFGIYLIFKFEFKYFWGIVYGLSCAFCASIFSILNARMVKKGSPTTITLYEMVGAWIGVSFVMFFTGDFDEQMILSQSDLLYLLLLGVVCTAIAYVLGVAVMRELSAFTVALTTNMEPVYGIILALLIFGQKEAMSTGFYFGAVIVLAAVFVYPYLKTKIKI</sequence>
<protein>
    <submittedName>
        <fullName evidence="3">Predicted permease, DMT superfamily</fullName>
    </submittedName>
</protein>
<keyword evidence="1" id="KW-1133">Transmembrane helix</keyword>
<dbReference type="RefSeq" id="WP_093100531.1">
    <property type="nucleotide sequence ID" value="NZ_FNGK01000007.1"/>
</dbReference>
<dbReference type="SUPFAM" id="SSF103481">
    <property type="entry name" value="Multidrug resistance efflux transporter EmrE"/>
    <property type="match status" value="2"/>
</dbReference>
<dbReference type="Pfam" id="PF00892">
    <property type="entry name" value="EamA"/>
    <property type="match status" value="2"/>
</dbReference>
<dbReference type="KEGG" id="smiz:4412673_00546"/>
<reference evidence="3 4" key="1">
    <citation type="submission" date="2017-06" db="EMBL/GenBank/DDBJ databases">
        <authorList>
            <consortium name="Pathogen Informatics"/>
        </authorList>
    </citation>
    <scope>NUCLEOTIDE SEQUENCE [LARGE SCALE GENOMIC DNA]</scope>
    <source>
        <strain evidence="3 4">NCTC12149</strain>
    </source>
</reference>
<feature type="transmembrane region" description="Helical" evidence="1">
    <location>
        <begin position="38"/>
        <end position="55"/>
    </location>
</feature>
<keyword evidence="1" id="KW-0472">Membrane</keyword>
<feature type="transmembrane region" description="Helical" evidence="1">
    <location>
        <begin position="121"/>
        <end position="138"/>
    </location>
</feature>
<feature type="domain" description="EamA" evidence="2">
    <location>
        <begin position="15"/>
        <end position="138"/>
    </location>
</feature>
<dbReference type="GO" id="GO:0016020">
    <property type="term" value="C:membrane"/>
    <property type="evidence" value="ECO:0007669"/>
    <property type="project" value="InterPro"/>
</dbReference>
<evidence type="ECO:0000259" key="2">
    <source>
        <dbReference type="Pfam" id="PF00892"/>
    </source>
</evidence>
<dbReference type="EMBL" id="LT906468">
    <property type="protein sequence ID" value="SNV41800.1"/>
    <property type="molecule type" value="Genomic_DNA"/>
</dbReference>
<organism evidence="3 4">
    <name type="scientific">Sphingobacterium mizutaii</name>
    <dbReference type="NCBI Taxonomy" id="1010"/>
    <lineage>
        <taxon>Bacteria</taxon>
        <taxon>Pseudomonadati</taxon>
        <taxon>Bacteroidota</taxon>
        <taxon>Sphingobacteriia</taxon>
        <taxon>Sphingobacteriales</taxon>
        <taxon>Sphingobacteriaceae</taxon>
        <taxon>Sphingobacterium</taxon>
    </lineage>
</organism>
<evidence type="ECO:0000313" key="3">
    <source>
        <dbReference type="EMBL" id="SNV41800.1"/>
    </source>
</evidence>
<evidence type="ECO:0000313" key="4">
    <source>
        <dbReference type="Proteomes" id="UP000215355"/>
    </source>
</evidence>
<feature type="transmembrane region" description="Helical" evidence="1">
    <location>
        <begin position="238"/>
        <end position="261"/>
    </location>
</feature>
<feature type="transmembrane region" description="Helical" evidence="1">
    <location>
        <begin position="177"/>
        <end position="195"/>
    </location>
</feature>
<dbReference type="PANTHER" id="PTHR22911:SF79">
    <property type="entry name" value="MOBA-LIKE NTP TRANSFERASE DOMAIN-CONTAINING PROTEIN"/>
    <property type="match status" value="1"/>
</dbReference>
<feature type="transmembrane region" description="Helical" evidence="1">
    <location>
        <begin position="210"/>
        <end position="231"/>
    </location>
</feature>
<dbReference type="AlphaFoldDB" id="A0AAJ4X9T0"/>
<dbReference type="Proteomes" id="UP000215355">
    <property type="component" value="Chromosome 1"/>
</dbReference>
<proteinExistence type="predicted"/>
<feature type="transmembrane region" description="Helical" evidence="1">
    <location>
        <begin position="267"/>
        <end position="286"/>
    </location>
</feature>
<feature type="transmembrane region" description="Helical" evidence="1">
    <location>
        <begin position="144"/>
        <end position="165"/>
    </location>
</feature>
<dbReference type="PANTHER" id="PTHR22911">
    <property type="entry name" value="ACYL-MALONYL CONDENSING ENZYME-RELATED"/>
    <property type="match status" value="1"/>
</dbReference>
<evidence type="ECO:0000256" key="1">
    <source>
        <dbReference type="SAM" id="Phobius"/>
    </source>
</evidence>